<reference evidence="3" key="1">
    <citation type="submission" date="2019-07" db="EMBL/GenBank/DDBJ databases">
        <title>De Novo Assembly of kiwifruit Actinidia rufa.</title>
        <authorList>
            <person name="Sugita-Konishi S."/>
            <person name="Sato K."/>
            <person name="Mori E."/>
            <person name="Abe Y."/>
            <person name="Kisaki G."/>
            <person name="Hamano K."/>
            <person name="Suezawa K."/>
            <person name="Otani M."/>
            <person name="Fukuda T."/>
            <person name="Manabe T."/>
            <person name="Gomi K."/>
            <person name="Tabuchi M."/>
            <person name="Akimitsu K."/>
            <person name="Kataoka I."/>
        </authorList>
    </citation>
    <scope>NUCLEOTIDE SEQUENCE [LARGE SCALE GENOMIC DNA]</scope>
    <source>
        <strain evidence="3">cv. Fuchu</strain>
    </source>
</reference>
<proteinExistence type="predicted"/>
<dbReference type="Proteomes" id="UP000585474">
    <property type="component" value="Unassembled WGS sequence"/>
</dbReference>
<accession>A0A7J0DML1</accession>
<evidence type="ECO:0000313" key="3">
    <source>
        <dbReference type="Proteomes" id="UP000585474"/>
    </source>
</evidence>
<dbReference type="EMBL" id="BJWL01000313">
    <property type="protein sequence ID" value="GFS38464.1"/>
    <property type="molecule type" value="Genomic_DNA"/>
</dbReference>
<evidence type="ECO:0008006" key="4">
    <source>
        <dbReference type="Google" id="ProtNLM"/>
    </source>
</evidence>
<name>A0A7J0DML1_9ERIC</name>
<comment type="caution">
    <text evidence="2">The sequence shown here is derived from an EMBL/GenBank/DDBJ whole genome shotgun (WGS) entry which is preliminary data.</text>
</comment>
<sequence>MWAQSIAIIVIATTGVAQSRCVCVVVAATIGAGVASCCCRRGIAVSRSFSPHLCVADAGVGKGGRVGLGLGLGREWELMGGEVEFGAICFESAMFRGTGIVDKSGIEHRTDTDRVSISVCRTEHRTDTGRVPTSMCRTDTDRVPISMCRTEHRTDRVPTADHSNSLLDVLNHGLATDNKVGLTNPGYKDWQRYM</sequence>
<keyword evidence="3" id="KW-1185">Reference proteome</keyword>
<gene>
    <name evidence="2" type="ORF">Acr_00g0057610</name>
</gene>
<feature type="chain" id="PRO_5029848741" description="Secreted protein" evidence="1">
    <location>
        <begin position="20"/>
        <end position="194"/>
    </location>
</feature>
<keyword evidence="1" id="KW-0732">Signal</keyword>
<evidence type="ECO:0000256" key="1">
    <source>
        <dbReference type="SAM" id="SignalP"/>
    </source>
</evidence>
<protein>
    <recommendedName>
        <fullName evidence="4">Secreted protein</fullName>
    </recommendedName>
</protein>
<dbReference type="AlphaFoldDB" id="A0A7J0DML1"/>
<evidence type="ECO:0000313" key="2">
    <source>
        <dbReference type="EMBL" id="GFS38464.1"/>
    </source>
</evidence>
<feature type="signal peptide" evidence="1">
    <location>
        <begin position="1"/>
        <end position="19"/>
    </location>
</feature>
<organism evidence="2 3">
    <name type="scientific">Actinidia rufa</name>
    <dbReference type="NCBI Taxonomy" id="165716"/>
    <lineage>
        <taxon>Eukaryota</taxon>
        <taxon>Viridiplantae</taxon>
        <taxon>Streptophyta</taxon>
        <taxon>Embryophyta</taxon>
        <taxon>Tracheophyta</taxon>
        <taxon>Spermatophyta</taxon>
        <taxon>Magnoliopsida</taxon>
        <taxon>eudicotyledons</taxon>
        <taxon>Gunneridae</taxon>
        <taxon>Pentapetalae</taxon>
        <taxon>asterids</taxon>
        <taxon>Ericales</taxon>
        <taxon>Actinidiaceae</taxon>
        <taxon>Actinidia</taxon>
    </lineage>
</organism>